<name>A0A9P0E5U4_NEZVI</name>
<gene>
    <name evidence="2" type="ORF">NEZAVI_LOCUS1739</name>
</gene>
<evidence type="ECO:0000313" key="3">
    <source>
        <dbReference type="Proteomes" id="UP001152798"/>
    </source>
</evidence>
<dbReference type="Proteomes" id="UP001152798">
    <property type="component" value="Chromosome 1"/>
</dbReference>
<feature type="compositionally biased region" description="Low complexity" evidence="1">
    <location>
        <begin position="56"/>
        <end position="65"/>
    </location>
</feature>
<dbReference type="EMBL" id="OV725077">
    <property type="protein sequence ID" value="CAH1390550.1"/>
    <property type="molecule type" value="Genomic_DNA"/>
</dbReference>
<dbReference type="AlphaFoldDB" id="A0A9P0E5U4"/>
<organism evidence="2 3">
    <name type="scientific">Nezara viridula</name>
    <name type="common">Southern green stink bug</name>
    <name type="synonym">Cimex viridulus</name>
    <dbReference type="NCBI Taxonomy" id="85310"/>
    <lineage>
        <taxon>Eukaryota</taxon>
        <taxon>Metazoa</taxon>
        <taxon>Ecdysozoa</taxon>
        <taxon>Arthropoda</taxon>
        <taxon>Hexapoda</taxon>
        <taxon>Insecta</taxon>
        <taxon>Pterygota</taxon>
        <taxon>Neoptera</taxon>
        <taxon>Paraneoptera</taxon>
        <taxon>Hemiptera</taxon>
        <taxon>Heteroptera</taxon>
        <taxon>Panheteroptera</taxon>
        <taxon>Pentatomomorpha</taxon>
        <taxon>Pentatomoidea</taxon>
        <taxon>Pentatomidae</taxon>
        <taxon>Pentatominae</taxon>
        <taxon>Nezara</taxon>
    </lineage>
</organism>
<evidence type="ECO:0000256" key="1">
    <source>
        <dbReference type="SAM" id="MobiDB-lite"/>
    </source>
</evidence>
<proteinExistence type="predicted"/>
<sequence>MQVEKTGSFVEVQISENRWNTGCNALVPLEHHYTYFIQRGPCSRPDGNATARRGLDPAPAAGPADCFSSRTPAADSSGHDGSIPGHAAVPGNHLGSSVVLVSRLSCPGYQAHHKSSVIGRQNQI</sequence>
<feature type="region of interest" description="Disordered" evidence="1">
    <location>
        <begin position="46"/>
        <end position="89"/>
    </location>
</feature>
<protein>
    <submittedName>
        <fullName evidence="2">Uncharacterized protein</fullName>
    </submittedName>
</protein>
<evidence type="ECO:0000313" key="2">
    <source>
        <dbReference type="EMBL" id="CAH1390550.1"/>
    </source>
</evidence>
<accession>A0A9P0E5U4</accession>
<keyword evidence="3" id="KW-1185">Reference proteome</keyword>
<reference evidence="2" key="1">
    <citation type="submission" date="2022-01" db="EMBL/GenBank/DDBJ databases">
        <authorList>
            <person name="King R."/>
        </authorList>
    </citation>
    <scope>NUCLEOTIDE SEQUENCE</scope>
</reference>